<dbReference type="Proteomes" id="UP000297643">
    <property type="component" value="Unassembled WGS sequence"/>
</dbReference>
<dbReference type="Pfam" id="PF24837">
    <property type="entry name" value="AMIN-like"/>
    <property type="match status" value="1"/>
</dbReference>
<dbReference type="AlphaFoldDB" id="A0A4R8W107"/>
<dbReference type="InterPro" id="IPR056303">
    <property type="entry name" value="AMIN-like"/>
</dbReference>
<reference evidence="3 4" key="1">
    <citation type="submission" date="2019-03" db="EMBL/GenBank/DDBJ databases">
        <title>Genomics of glacier-inhabiting Cryobacterium strains.</title>
        <authorList>
            <person name="Liu Q."/>
            <person name="Xin Y.-H."/>
        </authorList>
    </citation>
    <scope>NUCLEOTIDE SEQUENCE [LARGE SCALE GENOMIC DNA]</scope>
    <source>
        <strain evidence="3 4">RHLT2-21</strain>
    </source>
</reference>
<sequence>MSRSSHRRMRRTAGLLIAIPAVLALAACVPWLPLPTDTATPSGTATTPATPTPTPTGTSPATPPPDQTEPPQSGDKVISSRLAHDWAWPGPDQPISVVHDNTVPIAPPPEPPLPSLYSIGVGAHPSDSPPFDQMSFRFTGGFPGYTLEYVPELDGDASGLPIPMPGTNTILRVVFHTAQAHTEGGQSSVVSSPPAFVGYKAITRYAPAGDFEGYVTYGIGVGRPLSSTPQTPVRVYEVEKIEQGRHLYVVAVQVDATKWK</sequence>
<name>A0A4R8W107_9MICO</name>
<feature type="compositionally biased region" description="Low complexity" evidence="1">
    <location>
        <begin position="39"/>
        <end position="60"/>
    </location>
</feature>
<dbReference type="RefSeq" id="WP_166790895.1">
    <property type="nucleotide sequence ID" value="NZ_SOFM01000052.1"/>
</dbReference>
<evidence type="ECO:0000259" key="2">
    <source>
        <dbReference type="Pfam" id="PF24837"/>
    </source>
</evidence>
<dbReference type="EMBL" id="SOFM01000052">
    <property type="protein sequence ID" value="TFB99483.1"/>
    <property type="molecule type" value="Genomic_DNA"/>
</dbReference>
<evidence type="ECO:0000313" key="3">
    <source>
        <dbReference type="EMBL" id="TFB99483.1"/>
    </source>
</evidence>
<organism evidence="3 4">
    <name type="scientific">Cryobacterium mannosilyticum</name>
    <dbReference type="NCBI Taxonomy" id="1259190"/>
    <lineage>
        <taxon>Bacteria</taxon>
        <taxon>Bacillati</taxon>
        <taxon>Actinomycetota</taxon>
        <taxon>Actinomycetes</taxon>
        <taxon>Micrococcales</taxon>
        <taxon>Microbacteriaceae</taxon>
        <taxon>Cryobacterium</taxon>
    </lineage>
</organism>
<comment type="caution">
    <text evidence="3">The sequence shown here is derived from an EMBL/GenBank/DDBJ whole genome shotgun (WGS) entry which is preliminary data.</text>
</comment>
<feature type="region of interest" description="Disordered" evidence="1">
    <location>
        <begin position="39"/>
        <end position="76"/>
    </location>
</feature>
<protein>
    <recommendedName>
        <fullName evidence="2">AMIN-like domain-containing protein</fullName>
    </recommendedName>
</protein>
<accession>A0A4R8W107</accession>
<dbReference type="PROSITE" id="PS51257">
    <property type="entry name" value="PROKAR_LIPOPROTEIN"/>
    <property type="match status" value="1"/>
</dbReference>
<feature type="domain" description="AMIN-like" evidence="2">
    <location>
        <begin position="121"/>
        <end position="223"/>
    </location>
</feature>
<gene>
    <name evidence="3" type="ORF">E3O32_17090</name>
</gene>
<evidence type="ECO:0000313" key="4">
    <source>
        <dbReference type="Proteomes" id="UP000297643"/>
    </source>
</evidence>
<proteinExistence type="predicted"/>
<evidence type="ECO:0000256" key="1">
    <source>
        <dbReference type="SAM" id="MobiDB-lite"/>
    </source>
</evidence>
<keyword evidence="4" id="KW-1185">Reference proteome</keyword>